<dbReference type="Gene3D" id="1.25.40.20">
    <property type="entry name" value="Ankyrin repeat-containing domain"/>
    <property type="match status" value="2"/>
</dbReference>
<dbReference type="InterPro" id="IPR002110">
    <property type="entry name" value="Ankyrin_rpt"/>
</dbReference>
<dbReference type="SUPFAM" id="SSF48403">
    <property type="entry name" value="Ankyrin repeat"/>
    <property type="match status" value="1"/>
</dbReference>
<organism evidence="4 5">
    <name type="scientific">Meganyctiphanes norvegica</name>
    <name type="common">Northern krill</name>
    <name type="synonym">Thysanopoda norvegica</name>
    <dbReference type="NCBI Taxonomy" id="48144"/>
    <lineage>
        <taxon>Eukaryota</taxon>
        <taxon>Metazoa</taxon>
        <taxon>Ecdysozoa</taxon>
        <taxon>Arthropoda</taxon>
        <taxon>Crustacea</taxon>
        <taxon>Multicrustacea</taxon>
        <taxon>Malacostraca</taxon>
        <taxon>Eumalacostraca</taxon>
        <taxon>Eucarida</taxon>
        <taxon>Euphausiacea</taxon>
        <taxon>Euphausiidae</taxon>
        <taxon>Meganyctiphanes</taxon>
    </lineage>
</organism>
<reference evidence="4 5" key="1">
    <citation type="submission" date="2024-05" db="EMBL/GenBank/DDBJ databases">
        <authorList>
            <person name="Wallberg A."/>
        </authorList>
    </citation>
    <scope>NUCLEOTIDE SEQUENCE [LARGE SCALE GENOMIC DNA]</scope>
</reference>
<protein>
    <submittedName>
        <fullName evidence="4">Uncharacterized protein</fullName>
    </submittedName>
</protein>
<dbReference type="EMBL" id="CAXKWB010006685">
    <property type="protein sequence ID" value="CAL4083905.1"/>
    <property type="molecule type" value="Genomic_DNA"/>
</dbReference>
<dbReference type="PANTHER" id="PTHR24173">
    <property type="entry name" value="ANKYRIN REPEAT CONTAINING"/>
    <property type="match status" value="1"/>
</dbReference>
<accession>A0AAV2QF71</accession>
<comment type="caution">
    <text evidence="4">The sequence shown here is derived from an EMBL/GenBank/DDBJ whole genome shotgun (WGS) entry which is preliminary data.</text>
</comment>
<name>A0AAV2QF71_MEGNR</name>
<keyword evidence="2 3" id="KW-0040">ANK repeat</keyword>
<feature type="repeat" description="ANK" evidence="3">
    <location>
        <begin position="90"/>
        <end position="122"/>
    </location>
</feature>
<dbReference type="Proteomes" id="UP001497623">
    <property type="component" value="Unassembled WGS sequence"/>
</dbReference>
<gene>
    <name evidence="4" type="ORF">MNOR_LOCUS12261</name>
</gene>
<dbReference type="AlphaFoldDB" id="A0AAV2QF71"/>
<sequence>MSSEAYVSFAPGTVNKDRLAQAVGCSDAAEVGSALAMGYDPNTAITWPMGAPWFTCLEVPLLTVAVHQGSLDIVTLLLKKKVNSNKRRGFPKPPAVYAASRNQTDILAKLLEAGADANLMDNLGCTCLHWAAHNNSVEALELLLEHKVDLNLCNKLQFTALHWAADNGSSKAAQWLVNHGGNRKAKNCLGQKPLDLAIRSGHIDLKNILE</sequence>
<evidence type="ECO:0000256" key="3">
    <source>
        <dbReference type="PROSITE-ProRule" id="PRU00023"/>
    </source>
</evidence>
<dbReference type="Pfam" id="PF00023">
    <property type="entry name" value="Ank"/>
    <property type="match status" value="1"/>
</dbReference>
<dbReference type="PROSITE" id="PS50088">
    <property type="entry name" value="ANK_REPEAT"/>
    <property type="match status" value="2"/>
</dbReference>
<keyword evidence="5" id="KW-1185">Reference proteome</keyword>
<feature type="repeat" description="ANK" evidence="3">
    <location>
        <begin position="123"/>
        <end position="155"/>
    </location>
</feature>
<dbReference type="InterPro" id="IPR036770">
    <property type="entry name" value="Ankyrin_rpt-contain_sf"/>
</dbReference>
<evidence type="ECO:0000256" key="1">
    <source>
        <dbReference type="ARBA" id="ARBA00022737"/>
    </source>
</evidence>
<dbReference type="Pfam" id="PF12796">
    <property type="entry name" value="Ank_2"/>
    <property type="match status" value="1"/>
</dbReference>
<evidence type="ECO:0000313" key="5">
    <source>
        <dbReference type="Proteomes" id="UP001497623"/>
    </source>
</evidence>
<dbReference type="SMART" id="SM00248">
    <property type="entry name" value="ANK"/>
    <property type="match status" value="4"/>
</dbReference>
<evidence type="ECO:0000256" key="2">
    <source>
        <dbReference type="ARBA" id="ARBA00023043"/>
    </source>
</evidence>
<evidence type="ECO:0000313" key="4">
    <source>
        <dbReference type="EMBL" id="CAL4083905.1"/>
    </source>
</evidence>
<dbReference type="PROSITE" id="PS50297">
    <property type="entry name" value="ANK_REP_REGION"/>
    <property type="match status" value="1"/>
</dbReference>
<dbReference type="PANTHER" id="PTHR24173:SF74">
    <property type="entry name" value="ANKYRIN REPEAT DOMAIN-CONTAINING PROTEIN 16"/>
    <property type="match status" value="1"/>
</dbReference>
<proteinExistence type="predicted"/>
<keyword evidence="1" id="KW-0677">Repeat</keyword>